<dbReference type="AlphaFoldDB" id="R9PU25"/>
<gene>
    <name evidence="2" type="ORF">AALB_3511</name>
</gene>
<evidence type="ECO:0000256" key="1">
    <source>
        <dbReference type="SAM" id="Phobius"/>
    </source>
</evidence>
<organism evidence="2 3">
    <name type="scientific">Agarivorans albus MKT 106</name>
    <dbReference type="NCBI Taxonomy" id="1331007"/>
    <lineage>
        <taxon>Bacteria</taxon>
        <taxon>Pseudomonadati</taxon>
        <taxon>Pseudomonadota</taxon>
        <taxon>Gammaproteobacteria</taxon>
        <taxon>Alteromonadales</taxon>
        <taxon>Alteromonadaceae</taxon>
        <taxon>Agarivorans</taxon>
    </lineage>
</organism>
<keyword evidence="1" id="KW-1133">Transmembrane helix</keyword>
<accession>R9PU25</accession>
<evidence type="ECO:0000313" key="3">
    <source>
        <dbReference type="Proteomes" id="UP000014461"/>
    </source>
</evidence>
<dbReference type="EMBL" id="BARX01000027">
    <property type="protein sequence ID" value="GAD03431.1"/>
    <property type="molecule type" value="Genomic_DNA"/>
</dbReference>
<feature type="transmembrane region" description="Helical" evidence="1">
    <location>
        <begin position="6"/>
        <end position="31"/>
    </location>
</feature>
<reference evidence="2" key="1">
    <citation type="journal article" date="2013" name="Genome Announc.">
        <title>Draft Genome Sequence of Agarivorans albus Strain MKT 106T, an Agarolytic Marine Bacterium.</title>
        <authorList>
            <person name="Yasuike M."/>
            <person name="Nakamura Y."/>
            <person name="Kai W."/>
            <person name="Fujiwara A."/>
            <person name="Fukui Y."/>
            <person name="Satomi M."/>
            <person name="Sano M."/>
        </authorList>
    </citation>
    <scope>NUCLEOTIDE SEQUENCE [LARGE SCALE GENOMIC DNA]</scope>
</reference>
<keyword evidence="1" id="KW-0812">Transmembrane</keyword>
<proteinExistence type="predicted"/>
<keyword evidence="3" id="KW-1185">Reference proteome</keyword>
<comment type="caution">
    <text evidence="2">The sequence shown here is derived from an EMBL/GenBank/DDBJ whole genome shotgun (WGS) entry which is preliminary data.</text>
</comment>
<keyword evidence="1" id="KW-0472">Membrane</keyword>
<protein>
    <submittedName>
        <fullName evidence="2">Uncharacterized protein</fullName>
    </submittedName>
</protein>
<name>R9PU25_AGAAL</name>
<evidence type="ECO:0000313" key="2">
    <source>
        <dbReference type="EMBL" id="GAD03431.1"/>
    </source>
</evidence>
<sequence length="37" mass="3885">MFGADYNQALALTPCSLGAFFGAFIITVLVITSTNIC</sequence>
<dbReference type="Proteomes" id="UP000014461">
    <property type="component" value="Unassembled WGS sequence"/>
</dbReference>